<name>A0A8H4W5G4_9HELO</name>
<evidence type="ECO:0008006" key="15">
    <source>
        <dbReference type="Google" id="ProtNLM"/>
    </source>
</evidence>
<keyword evidence="6" id="KW-0511">Multifunctional enzyme</keyword>
<evidence type="ECO:0000256" key="7">
    <source>
        <dbReference type="ARBA" id="ARBA00023315"/>
    </source>
</evidence>
<proteinExistence type="inferred from homology"/>
<evidence type="ECO:0000256" key="8">
    <source>
        <dbReference type="PIRSR" id="PIRSR600542-1"/>
    </source>
</evidence>
<feature type="active site" description="Proton acceptor" evidence="8">
    <location>
        <position position="2635"/>
    </location>
</feature>
<feature type="region of interest" description="C-terminal hotdog fold" evidence="9">
    <location>
        <begin position="1066"/>
        <end position="1226"/>
    </location>
</feature>
<feature type="compositionally biased region" description="Basic and acidic residues" evidence="10">
    <location>
        <begin position="4015"/>
        <end position="4024"/>
    </location>
</feature>
<dbReference type="SMART" id="SM00825">
    <property type="entry name" value="PKS_KS"/>
    <property type="match status" value="1"/>
</dbReference>
<feature type="region of interest" description="Disordered" evidence="10">
    <location>
        <begin position="3967"/>
        <end position="4172"/>
    </location>
</feature>
<dbReference type="InterPro" id="IPR036291">
    <property type="entry name" value="NAD(P)-bd_dom_sf"/>
</dbReference>
<feature type="compositionally biased region" description="Polar residues" evidence="10">
    <location>
        <begin position="4063"/>
        <end position="4080"/>
    </location>
</feature>
<feature type="region of interest" description="Disordered" evidence="10">
    <location>
        <begin position="3309"/>
        <end position="3346"/>
    </location>
</feature>
<dbReference type="PROSITE" id="PS52019">
    <property type="entry name" value="PKS_MFAS_DH"/>
    <property type="match status" value="1"/>
</dbReference>
<evidence type="ECO:0000313" key="13">
    <source>
        <dbReference type="EMBL" id="KAF4632400.1"/>
    </source>
</evidence>
<keyword evidence="3" id="KW-0597">Phosphoprotein</keyword>
<dbReference type="GO" id="GO:0016491">
    <property type="term" value="F:oxidoreductase activity"/>
    <property type="evidence" value="ECO:0007669"/>
    <property type="project" value="UniProtKB-KW"/>
</dbReference>
<evidence type="ECO:0000313" key="14">
    <source>
        <dbReference type="Proteomes" id="UP000566819"/>
    </source>
</evidence>
<dbReference type="GO" id="GO:0044550">
    <property type="term" value="P:secondary metabolite biosynthetic process"/>
    <property type="evidence" value="ECO:0007669"/>
    <property type="project" value="TreeGrafter"/>
</dbReference>
<dbReference type="Gene3D" id="3.30.559.70">
    <property type="entry name" value="Choline/Carnitine o-acyltransferase, domain 2"/>
    <property type="match status" value="1"/>
</dbReference>
<dbReference type="SMART" id="SM00827">
    <property type="entry name" value="PKS_AT"/>
    <property type="match status" value="1"/>
</dbReference>
<dbReference type="InterPro" id="IPR049900">
    <property type="entry name" value="PKS_mFAS_DH"/>
</dbReference>
<dbReference type="InterPro" id="IPR013154">
    <property type="entry name" value="ADH-like_N"/>
</dbReference>
<dbReference type="SUPFAM" id="SSF50129">
    <property type="entry name" value="GroES-like"/>
    <property type="match status" value="1"/>
</dbReference>
<dbReference type="InterPro" id="IPR016036">
    <property type="entry name" value="Malonyl_transacylase_ACP-bd"/>
</dbReference>
<dbReference type="SUPFAM" id="SSF52777">
    <property type="entry name" value="CoA-dependent acyltransferases"/>
    <property type="match status" value="2"/>
</dbReference>
<comment type="caution">
    <text evidence="13">The sequence shown here is derived from an EMBL/GenBank/DDBJ whole genome shotgun (WGS) entry which is preliminary data.</text>
</comment>
<dbReference type="Gene3D" id="3.40.50.720">
    <property type="entry name" value="NAD(P)-binding Rossmann-like Domain"/>
    <property type="match status" value="1"/>
</dbReference>
<dbReference type="PROSITE" id="PS51257">
    <property type="entry name" value="PROKAR_LIPOPROTEIN"/>
    <property type="match status" value="1"/>
</dbReference>
<accession>A0A8H4W5G4</accession>
<dbReference type="InterPro" id="IPR023213">
    <property type="entry name" value="CAT-like_dom_sf"/>
</dbReference>
<dbReference type="Pfam" id="PF00698">
    <property type="entry name" value="Acyl_transf_1"/>
    <property type="match status" value="1"/>
</dbReference>
<dbReference type="InterPro" id="IPR056501">
    <property type="entry name" value="NAD-bd_HRPKS_sdrA"/>
</dbReference>
<dbReference type="SUPFAM" id="SSF51735">
    <property type="entry name" value="NAD(P)-binding Rossmann-fold domains"/>
    <property type="match status" value="2"/>
</dbReference>
<evidence type="ECO:0000256" key="3">
    <source>
        <dbReference type="ARBA" id="ARBA00022553"/>
    </source>
</evidence>
<dbReference type="InterPro" id="IPR020843">
    <property type="entry name" value="ER"/>
</dbReference>
<keyword evidence="2" id="KW-0596">Phosphopantetheine</keyword>
<dbReference type="Gene3D" id="3.40.47.10">
    <property type="match status" value="1"/>
</dbReference>
<dbReference type="Pfam" id="PF08659">
    <property type="entry name" value="KR"/>
    <property type="match status" value="1"/>
</dbReference>
<dbReference type="CDD" id="cd00833">
    <property type="entry name" value="PKS"/>
    <property type="match status" value="1"/>
</dbReference>
<evidence type="ECO:0000259" key="11">
    <source>
        <dbReference type="PROSITE" id="PS52004"/>
    </source>
</evidence>
<dbReference type="Pfam" id="PF00755">
    <property type="entry name" value="Carn_acyltransf"/>
    <property type="match status" value="1"/>
</dbReference>
<dbReference type="FunFam" id="3.40.50.720:FF:000209">
    <property type="entry name" value="Polyketide synthase Pks12"/>
    <property type="match status" value="1"/>
</dbReference>
<dbReference type="GO" id="GO:1901336">
    <property type="term" value="P:lactone biosynthetic process"/>
    <property type="evidence" value="ECO:0007669"/>
    <property type="project" value="UniProtKB-ARBA"/>
</dbReference>
<dbReference type="InterPro" id="IPR013217">
    <property type="entry name" value="Methyltransf_12"/>
</dbReference>
<feature type="domain" description="Ketosynthase family 3 (KS3)" evidence="11">
    <location>
        <begin position="5"/>
        <end position="409"/>
    </location>
</feature>
<evidence type="ECO:0000256" key="5">
    <source>
        <dbReference type="ARBA" id="ARBA00023002"/>
    </source>
</evidence>
<feature type="region of interest" description="N-terminal hotdog fold" evidence="9">
    <location>
        <begin position="914"/>
        <end position="1046"/>
    </location>
</feature>
<dbReference type="GO" id="GO:0006633">
    <property type="term" value="P:fatty acid biosynthetic process"/>
    <property type="evidence" value="ECO:0007669"/>
    <property type="project" value="TreeGrafter"/>
</dbReference>
<feature type="active site" description="Proton acceptor; for dehydratase activity" evidence="9">
    <location>
        <position position="945"/>
    </location>
</feature>
<evidence type="ECO:0000256" key="4">
    <source>
        <dbReference type="ARBA" id="ARBA00022679"/>
    </source>
</evidence>
<dbReference type="InterPro" id="IPR000542">
    <property type="entry name" value="Carn_acyl_trans"/>
</dbReference>
<evidence type="ECO:0000256" key="10">
    <source>
        <dbReference type="SAM" id="MobiDB-lite"/>
    </source>
</evidence>
<evidence type="ECO:0000256" key="6">
    <source>
        <dbReference type="ARBA" id="ARBA00023268"/>
    </source>
</evidence>
<dbReference type="Gene3D" id="3.40.50.150">
    <property type="entry name" value="Vaccinia Virus protein VP39"/>
    <property type="match status" value="1"/>
</dbReference>
<dbReference type="Proteomes" id="UP000566819">
    <property type="component" value="Unassembled WGS sequence"/>
</dbReference>
<dbReference type="InterPro" id="IPR014031">
    <property type="entry name" value="Ketoacyl_synth_C"/>
</dbReference>
<dbReference type="Pfam" id="PF23114">
    <property type="entry name" value="NAD-bd_HRPKS_sdrA"/>
    <property type="match status" value="1"/>
</dbReference>
<dbReference type="InterPro" id="IPR001227">
    <property type="entry name" value="Ac_transferase_dom_sf"/>
</dbReference>
<dbReference type="InterPro" id="IPR029063">
    <property type="entry name" value="SAM-dependent_MTases_sf"/>
</dbReference>
<dbReference type="InterPro" id="IPR042231">
    <property type="entry name" value="Cho/carn_acyl_trans_2"/>
</dbReference>
<dbReference type="Pfam" id="PF00109">
    <property type="entry name" value="ketoacyl-synt"/>
    <property type="match status" value="1"/>
</dbReference>
<dbReference type="GO" id="GO:0004312">
    <property type="term" value="F:fatty acid synthase activity"/>
    <property type="evidence" value="ECO:0007669"/>
    <property type="project" value="TreeGrafter"/>
</dbReference>
<dbReference type="Pfam" id="PF09350">
    <property type="entry name" value="DJC28_CD"/>
    <property type="match status" value="1"/>
</dbReference>
<dbReference type="InterPro" id="IPR011042">
    <property type="entry name" value="6-blade_b-propeller_TolB-like"/>
</dbReference>
<feature type="domain" description="PKS/mFAS DH" evidence="12">
    <location>
        <begin position="914"/>
        <end position="1226"/>
    </location>
</feature>
<dbReference type="CDD" id="cd02440">
    <property type="entry name" value="AdoMet_MTases"/>
    <property type="match status" value="1"/>
</dbReference>
<dbReference type="InterPro" id="IPR057326">
    <property type="entry name" value="KR_dom"/>
</dbReference>
<protein>
    <recommendedName>
        <fullName evidence="15">Carrier domain-containing protein</fullName>
    </recommendedName>
</protein>
<reference evidence="13 14" key="1">
    <citation type="submission" date="2020-03" db="EMBL/GenBank/DDBJ databases">
        <title>Draft Genome Sequence of Cudoniella acicularis.</title>
        <authorList>
            <person name="Buettner E."/>
            <person name="Kellner H."/>
        </authorList>
    </citation>
    <scope>NUCLEOTIDE SEQUENCE [LARGE SCALE GENOMIC DNA]</scope>
    <source>
        <strain evidence="13 14">DSM 108380</strain>
    </source>
</reference>
<dbReference type="InterPro" id="IPR039551">
    <property type="entry name" value="Cho/carn_acyl_trans"/>
</dbReference>
<dbReference type="InterPro" id="IPR018961">
    <property type="entry name" value="DnaJ_homolog_subfam-C_membr-28"/>
</dbReference>
<feature type="active site" description="Proton donor; for dehydratase activity" evidence="9">
    <location>
        <position position="1135"/>
    </location>
</feature>
<dbReference type="Gene3D" id="3.30.559.10">
    <property type="entry name" value="Chloramphenicol acetyltransferase-like domain"/>
    <property type="match status" value="1"/>
</dbReference>
<dbReference type="Gene3D" id="2.120.10.30">
    <property type="entry name" value="TolB, C-terminal domain"/>
    <property type="match status" value="1"/>
</dbReference>
<feature type="compositionally biased region" description="Polar residues" evidence="10">
    <location>
        <begin position="3313"/>
        <end position="3340"/>
    </location>
</feature>
<feature type="region of interest" description="Disordered" evidence="10">
    <location>
        <begin position="3436"/>
        <end position="3472"/>
    </location>
</feature>
<dbReference type="InterPro" id="IPR020841">
    <property type="entry name" value="PKS_Beta-ketoAc_synthase_dom"/>
</dbReference>
<keyword evidence="5" id="KW-0560">Oxidoreductase</keyword>
<dbReference type="InterPro" id="IPR014043">
    <property type="entry name" value="Acyl_transferase_dom"/>
</dbReference>
<evidence type="ECO:0000256" key="9">
    <source>
        <dbReference type="PROSITE-ProRule" id="PRU01363"/>
    </source>
</evidence>
<dbReference type="Pfam" id="PF13602">
    <property type="entry name" value="ADH_zinc_N_2"/>
    <property type="match status" value="1"/>
</dbReference>
<dbReference type="OrthoDB" id="329835at2759"/>
<keyword evidence="7" id="KW-0012">Acyltransferase</keyword>
<dbReference type="InterPro" id="IPR050091">
    <property type="entry name" value="PKS_NRPS_Biosynth_Enz"/>
</dbReference>
<evidence type="ECO:0000256" key="1">
    <source>
        <dbReference type="ARBA" id="ARBA00005232"/>
    </source>
</evidence>
<dbReference type="Pfam" id="PF08240">
    <property type="entry name" value="ADH_N"/>
    <property type="match status" value="1"/>
</dbReference>
<dbReference type="InterPro" id="IPR032821">
    <property type="entry name" value="PKS_assoc"/>
</dbReference>
<feature type="compositionally biased region" description="Low complexity" evidence="10">
    <location>
        <begin position="4027"/>
        <end position="4044"/>
    </location>
</feature>
<evidence type="ECO:0000259" key="12">
    <source>
        <dbReference type="PROSITE" id="PS52019"/>
    </source>
</evidence>
<dbReference type="InterPro" id="IPR013968">
    <property type="entry name" value="PKS_KR"/>
</dbReference>
<dbReference type="Pfam" id="PF08242">
    <property type="entry name" value="Methyltransf_12"/>
    <property type="match status" value="1"/>
</dbReference>
<dbReference type="SUPFAM" id="SSF53901">
    <property type="entry name" value="Thiolase-like"/>
    <property type="match status" value="1"/>
</dbReference>
<dbReference type="Gene3D" id="3.10.129.110">
    <property type="entry name" value="Polyketide synthase dehydratase"/>
    <property type="match status" value="2"/>
</dbReference>
<gene>
    <name evidence="13" type="ORF">G7Y89_g5719</name>
</gene>
<dbReference type="PROSITE" id="PS00440">
    <property type="entry name" value="ACYLTRANSF_C_2"/>
    <property type="match status" value="1"/>
</dbReference>
<dbReference type="InterPro" id="IPR049551">
    <property type="entry name" value="PKS_DH_C"/>
</dbReference>
<dbReference type="InterPro" id="IPR042104">
    <property type="entry name" value="PKS_dehydratase_sf"/>
</dbReference>
<dbReference type="SMART" id="SM00822">
    <property type="entry name" value="PKS_KR"/>
    <property type="match status" value="1"/>
</dbReference>
<dbReference type="InterPro" id="IPR011032">
    <property type="entry name" value="GroES-like_sf"/>
</dbReference>
<keyword evidence="4" id="KW-0808">Transferase</keyword>
<dbReference type="InterPro" id="IPR014030">
    <property type="entry name" value="Ketoacyl_synth_N"/>
</dbReference>
<dbReference type="EMBL" id="JAAMPI010000350">
    <property type="protein sequence ID" value="KAF4632400.1"/>
    <property type="molecule type" value="Genomic_DNA"/>
</dbReference>
<dbReference type="Pfam" id="PF14765">
    <property type="entry name" value="PS-DH"/>
    <property type="match status" value="1"/>
</dbReference>
<dbReference type="PANTHER" id="PTHR43775:SF22">
    <property type="entry name" value="SYNTHASE, PUTATIVE (JCVI)-RELATED"/>
    <property type="match status" value="1"/>
</dbReference>
<dbReference type="Gene3D" id="3.90.180.10">
    <property type="entry name" value="Medium-chain alcohol dehydrogenases, catalytic domain"/>
    <property type="match status" value="1"/>
</dbReference>
<dbReference type="SMART" id="SM00829">
    <property type="entry name" value="PKS_ER"/>
    <property type="match status" value="1"/>
</dbReference>
<dbReference type="Pfam" id="PF16197">
    <property type="entry name" value="KAsynt_C_assoc"/>
    <property type="match status" value="1"/>
</dbReference>
<organism evidence="13 14">
    <name type="scientific">Cudoniella acicularis</name>
    <dbReference type="NCBI Taxonomy" id="354080"/>
    <lineage>
        <taxon>Eukaryota</taxon>
        <taxon>Fungi</taxon>
        <taxon>Dikarya</taxon>
        <taxon>Ascomycota</taxon>
        <taxon>Pezizomycotina</taxon>
        <taxon>Leotiomycetes</taxon>
        <taxon>Helotiales</taxon>
        <taxon>Tricladiaceae</taxon>
        <taxon>Cudoniella</taxon>
    </lineage>
</organism>
<dbReference type="InterPro" id="IPR016039">
    <property type="entry name" value="Thiolase-like"/>
</dbReference>
<dbReference type="SUPFAM" id="SSF52151">
    <property type="entry name" value="FabD/lysophospholipase-like"/>
    <property type="match status" value="1"/>
</dbReference>
<sequence length="4245" mass="466116">MASRPIPIAIVGMSCRFPGGANDPEKLWSMLSEGRDAWSNVPESRFNWKSFHHPDPNIQGAHNQVGGHFIDQDVAAFDAKFFGVPASEAQAMDPQQRLLLEIAYEALENAGIPVESVQGSDSGVYVATFTHDYESMMGKDSNFLPKYLLTGIGQAILSNRISYVFDFKGPSITLDTACSGSLVAIHQACQSLRSGETSMALAGGTNLILSPDIMVPMSLLQFLNNDGKCYAFDSRGAGYGRGEGVALVVLKRLDDALEAGDCIRGIIRNSGVAQDGRTPGITYPNGQAQQDLVRKVYQSAGLNLKDTTYIEAHGTGTTAGDLTEVGALGNVFLRNSSGIAGLIKATLALEKGLIPANPNLVTLKPDMISDKWNLEVVRKLTPWPNGRLRRASINSFGYGGTNAHVILDWKITDEKPGGSSIQLNGNYHQIETSAKAQTVQILVASAKSAESLVKVVENVKKWISAHGECSKHLQSLAYTLTTRRSTMQWRHAFLTTSRFEDGPDALQQVSAARAIKSSKFCKSIFIFTGQGAQWFAMGKELISVSLAFRNSLHLSEKILLQLGATWSLIEELSLDKSNSRVDHPDVGQPASTAIQIALVDLLTSVQIHLDVVIGHSSGEIAAAYASGALTQSSALKISFQRGFLAAKCLTILGAKGSMLAVELSEQEIIPYISRLRTGRVNVACINSPSNCTISGDQVTITELRDLLEEEAVFARMLRVETAYHSHHMEAVAATYFEALEGVETSEPRNSTQYFSSVTGLRKHKDFGRGYWVENLVSQVRFRESIEAACQSLAMESRMSSSSTTHCFIEVGPHHALVGPTRNTVVHLNIDAFHFNCLPTLVRHRDAVATFLGSASKLWEHGWHVDLQKLNSLDESTRSPAVLSDLAPYPWDHTNTYWHESRLSKEYRMRPHPYHDLLGIRMSTNSLDPVWRHIIGLDSLPWLQDHVVDGLATFPASAYIAMAVEGNLYGPSFSVIHDFKLGDFSATGTVIVPNVANFMPSGYMQPHTVHPTTLDALIHSCLPIYAQHSTVGSVFTVGIAEMSISARLAQSPGTKLEFVTTITPSGSSSAMINISAFQHGENDTQALVVRMASGELKGVSKSYSGSSDHTTTSGFAYDLQHAIDLDFCNPSPIIFDGALPYKSGLSPNDKIELLNQAAAVYVKSCLDSVPESLVQENQLDFFRWMQRFHASGSYKNVTFNPKAPGNESLLSRLEGAGVEGEALLLIGPNLAATVSQGLDIFALVSGGDLLWRLYSDDASSRCYSHFTEFFNLLIFKKPDLEVLEIGAGTGGATVALFQGLAQLGNIPLKRYDYTDISPAFFDQARTKLTQWESILSYQTLNISLDPTSQGFDEYSYDVVIASNSLHVTEHIDEAIGNARKLLKPGGRLLLIESTKVADFVNVLCGGLSGWYCGKHDGRQDSPLLSKESWNDHLLKCGFNGVEFAADDCMGPGQRISFLVSKAVGPHEMTPHHSVQQPVSVFIVIHPGSTSQHRGFAEFLKRLLVRTGIHADIGSFQNETIHAEVLYILLEDAEKPILVNSSAKQFRALTNILTQGSHVLWVNAAHSVLQDKNPERGMRAGFSRSARLENPDLNMVIIDMKNCTTESSPDFIQILIKVVSNSFLSSERQAKELEYVYENGKLLIPRLKSKNDLDQIVRSISEQPQIELGLFHQDQRPLRLEVETPGLLDSLRFFDDDIRVTPILPFEIEIKVKACGVNFKDVIVALGQMKSSIPMVGECSGIVTGVGLEFRDKFQIGDRVCGWAGRPYASRARVHGFNSCRIPDSMAFTTAASIPVVFVTAWYGMVKLGGLRKGHKVLIHAASGGVGQAALKIAQHIGATIFATVGSSAKREFLQKNYGLSEDQIFSSRSGTFRKAVLRQTNDLGVNVVLNSLSGELMRDSLACVSRFGAFIEIGKADIHAKTLLNLEPFDRGITFASVDLAAMSNHRPETNAEIMEILMPLFELGRLTPVQPITVVPITDIESAFRLLQSGKLMGKLVLEASDKALVKMIPPKRLPTKLCDEATYLVAGGVSGVGLDTGRFLVTRGAKHVVLLSRRKLTQEQKQTLEIEFKELGANVYVFSCDISDASTCQELYWTQLHGLPPVRGIIQAAMVLRDIPLEKMELEDFEFALRPKVLGTINLRNTFDGHDLDFFIMLSSAVSLLGSRGGANYATGNAFQDALAQNQPESGAHFISINLGPMKDSGILTRDKKLHKALARQGFRFISNPEFFALLDYSMNIQARIDDCKQIFVGCNAESLGHALEGNSILRNPMFTHLSIGKSHAPAPPNEQSLQSVKTKLLGAQEPSEVKSIIMLYLVQKISTLVAVDIENITRDTTLTDLGLDSLPVPDFDATLNHYLSYTSSISNSAEFEAMALKVRQFSEQGGIGRRLHNSLVERSKRPEIDNWFWDMHLNRFFLRRRDPLVPFSNYFGSHPITIKHCSQAERAAAIASAAFECKVTLETGKIPTKYLADQALDTSSDKWLFNACREPGVGTDHLRKYEGNDHLVALRHGHLFKIILREHGVVTSRLDLKDAFQEILDTVQDEGCNIGLLTTDERDNWALCRQSILSVSAENQTAIQAVESAAFIVCLDEANPETSTERAYQFFYGRDGSNRWYDKSLQFVICSNGSSATVCEHSLLDGTSLETLKDFIAKALLEPGSRIVMNGTVHINNSSAIPKELTFATTPHIESCILQAKQAFLARKIGYTFTGFQIQNIGSDLFRRYKCPPKSGIQLAIQLACSRIYGFHPPSVETVSWAHFQKGRVTHRQTVWPEVVEFCKVINTRIASAETLRRLLFDASTALTNALARATKGDSITHYLQGLQWMLQEGDAQPELFQDPLFALRRTSYADWIQGAKREGGRNGMKQSVQQIISMANKFIIFATASILILSLIYKNLVEELLFNIVGFNRTIEPLSNFPYTCNRIYDEHLEACEDLWLDGQSRHLYLACAGSQSRGSWNPGGGRFNVSGRRPGGSVISVLDIDKPGQDGLYGLRQLRNVGYNGAHNDGVLDSVGIDVEILNNSTLRFWIVNMQPTTNSDQESSKAAEVSANGTVELFKVDREGREMVHVKTFYHKAIATPNKPAAAEGGGFVVTNDKSTKKGFRKLLDPILGGGSVAYCNFTSCHIAANKGFAFPNGVARGTDGLYYVPNILTDKIMVMELGVDLMLREVTIIRVGMPVDNLSVDGNGDIWAVGFPKALEMTASLENPFNVHPRATIWRIRRGAEGYVIKKMLEDRDTVAISGATTAVHDIATGRLFIGGKTFSRLNKGLKEGFHSLTEGVVRWLRLQPPLRKNPLTVEIATYKYRKADREDTSSIEAQTLQQSSGNSPSADTKPNNVQEQGAMSRRLAQATEDAVLEGGRAGRKAVEEAGFSEELKQKLLEKVEAHKFQSENAAAFAEAGLASNVGRGSRDIASAQAWSGNEAPEDTMLRMLDDARKPLRPGLRGPAKIPSPVIDLRPRREPKQRPGQRLANARDKTSIYAISKDMQMSEKERAAMRQELKDRFAPGARAMPNSIRGLAALANERIEDAIARGQFKNIPRGKAIQRDARADNPFLDTTEYIMNKMIQRQDIVPPWIEKQQELVKAANIFRARLRNDWKRHAARTIASRGGSLQDQMRKAELYAEAERIHNPKKKAVEQISVPTNATGDPVMIKIVQEAPTPTTSNSAPSIQASLQTKDGEITVSEAPSQDPPVIPAPTEKRAPLPYLFRLPDWEAAEQSYLNLAVTNLNNLTRSYNLMAPELAKKPYFSLDRELKACYADVAPALAQEIKERATRPVKELVEKIGHKPGGVLERFGKDTAKIYDSKKPFCPASYPLPSSASMRYTTSKLRAGTRHKSFPLWAACTLFAKSSSHQSQVIAATVARVTLPLPSVPRQLNELLHNVHALICTPEARHFLTTISSPREKEVFTSLVPLLLLKSQLITTHNVIQTRDNLKVVAASIPRYLEASRPRCTIQYFYIFSPKTSQSQLPSFSTQQPSATAQPTTNTMDSTPPPSEGSVADAERSATLRRSGRIKNPSEKVEVKGTHAHPSPAARASAPRKTPAKVSNAQTSGIAKKKSKENAVASSSDSSPFANTNQRTPASKPRRKNGGKQRDERGVSPNSSAFSGNILGSPFAMAGEGSRRMIGSSMTSRDSEGKGKEVVKEPAAAAKAVTDSKKENAAPPAAKVKPTPPPPTITFCDNCQGIAFPSMSSKVPFSGDTIQCVVCKRNLLTGLDGHGSESEYYDEEANNDYLNWLLEWGIAKRV</sequence>
<comment type="similarity">
    <text evidence="1">Belongs to the carnitine/choline acetyltransferase family.</text>
</comment>
<evidence type="ECO:0000256" key="2">
    <source>
        <dbReference type="ARBA" id="ARBA00022450"/>
    </source>
</evidence>
<dbReference type="InterPro" id="IPR016035">
    <property type="entry name" value="Acyl_Trfase/lysoPLipase"/>
</dbReference>
<dbReference type="CDD" id="cd05195">
    <property type="entry name" value="enoyl_red"/>
    <property type="match status" value="1"/>
</dbReference>
<dbReference type="Gene3D" id="3.40.366.10">
    <property type="entry name" value="Malonyl-Coenzyme A Acyl Carrier Protein, domain 2"/>
    <property type="match status" value="1"/>
</dbReference>
<dbReference type="PROSITE" id="PS52004">
    <property type="entry name" value="KS3_2"/>
    <property type="match status" value="1"/>
</dbReference>
<feature type="compositionally biased region" description="Low complexity" evidence="10">
    <location>
        <begin position="3972"/>
        <end position="3984"/>
    </location>
</feature>
<dbReference type="SUPFAM" id="SSF55048">
    <property type="entry name" value="Probable ACP-binding domain of malonyl-CoA ACP transacylase"/>
    <property type="match status" value="1"/>
</dbReference>
<dbReference type="SUPFAM" id="SSF63829">
    <property type="entry name" value="Calcium-dependent phosphotriesterase"/>
    <property type="match status" value="1"/>
</dbReference>
<dbReference type="Pfam" id="PF02801">
    <property type="entry name" value="Ketoacyl-synt_C"/>
    <property type="match status" value="1"/>
</dbReference>
<dbReference type="SUPFAM" id="SSF53335">
    <property type="entry name" value="S-adenosyl-L-methionine-dependent methyltransferases"/>
    <property type="match status" value="1"/>
</dbReference>
<dbReference type="PANTHER" id="PTHR43775">
    <property type="entry name" value="FATTY ACID SYNTHASE"/>
    <property type="match status" value="1"/>
</dbReference>
<keyword evidence="14" id="KW-1185">Reference proteome</keyword>
<feature type="compositionally biased region" description="Basic and acidic residues" evidence="10">
    <location>
        <begin position="4132"/>
        <end position="4143"/>
    </location>
</feature>